<dbReference type="Proteomes" id="UP000240572">
    <property type="component" value="Unassembled WGS sequence"/>
</dbReference>
<protein>
    <submittedName>
        <fullName evidence="2">Putative multidrug resistance efflux transporter</fullName>
    </submittedName>
</protein>
<gene>
    <name evidence="2" type="ORF">B0I18_112116</name>
</gene>
<accession>A0A2P8CWH3</accession>
<comment type="caution">
    <text evidence="2">The sequence shown here is derived from an EMBL/GenBank/DDBJ whole genome shotgun (WGS) entry which is preliminary data.</text>
</comment>
<evidence type="ECO:0000313" key="2">
    <source>
        <dbReference type="EMBL" id="PSK89315.1"/>
    </source>
</evidence>
<dbReference type="Pfam" id="PF13536">
    <property type="entry name" value="EmrE"/>
    <property type="match status" value="1"/>
</dbReference>
<sequence>MFVLPVKSGRYFRMIQKRRSVAIVLGLVSSLFFALSFILNRMMSLSGGSWLWSASLRFLLMLPLLWVLVALRGGIRPLLRIMKADPVPWLLWGTVGFGIFYAPLTFAAKYGPSWLVAGTWQITIVAGMLVAPLLERRGNRQRIPGRAMLFSLVILAGVMVMQISQAASLTVPQLLAGTLPVLVAAFAYPVGNRMMMKVAGNRVDAQQRTLGMTLGSTPFWIVTAAAGFVVAGPPSGSLVFQSFLVAVTSGVIATTLFFKATDSARDDHQLLASVEATQAGEVLFALLGELILLDGKPPDGLACTGIALVIGGMLLHSKAGAKT</sequence>
<feature type="transmembrane region" description="Helical" evidence="1">
    <location>
        <begin position="51"/>
        <end position="75"/>
    </location>
</feature>
<feature type="transmembrane region" description="Helical" evidence="1">
    <location>
        <begin position="238"/>
        <end position="258"/>
    </location>
</feature>
<feature type="transmembrane region" description="Helical" evidence="1">
    <location>
        <begin position="146"/>
        <end position="164"/>
    </location>
</feature>
<evidence type="ECO:0000256" key="1">
    <source>
        <dbReference type="SAM" id="Phobius"/>
    </source>
</evidence>
<dbReference type="AlphaFoldDB" id="A0A2P8CWH3"/>
<feature type="transmembrane region" description="Helical" evidence="1">
    <location>
        <begin position="210"/>
        <end position="232"/>
    </location>
</feature>
<evidence type="ECO:0000313" key="3">
    <source>
        <dbReference type="Proteomes" id="UP000240572"/>
    </source>
</evidence>
<dbReference type="InterPro" id="IPR032713">
    <property type="entry name" value="EmrE"/>
</dbReference>
<keyword evidence="1" id="KW-0472">Membrane</keyword>
<dbReference type="RefSeq" id="WP_219906031.1">
    <property type="nucleotide sequence ID" value="NZ_PYGD01000012.1"/>
</dbReference>
<keyword evidence="3" id="KW-1185">Reference proteome</keyword>
<feature type="transmembrane region" description="Helical" evidence="1">
    <location>
        <begin position="170"/>
        <end position="190"/>
    </location>
</feature>
<name>A0A2P8CWH3_9BACT</name>
<feature type="transmembrane region" description="Helical" evidence="1">
    <location>
        <begin position="87"/>
        <end position="108"/>
    </location>
</feature>
<proteinExistence type="predicted"/>
<reference evidence="2 3" key="1">
    <citation type="submission" date="2018-03" db="EMBL/GenBank/DDBJ databases">
        <title>Genomic Encyclopedia of Type Strains, Phase III (KMG-III): the genomes of soil and plant-associated and newly described type strains.</title>
        <authorList>
            <person name="Whitman W."/>
        </authorList>
    </citation>
    <scope>NUCLEOTIDE SEQUENCE [LARGE SCALE GENOMIC DNA]</scope>
    <source>
        <strain evidence="2 3">CGMCC 1.12700</strain>
    </source>
</reference>
<organism evidence="2 3">
    <name type="scientific">Taibaiella chishuiensis</name>
    <dbReference type="NCBI Taxonomy" id="1434707"/>
    <lineage>
        <taxon>Bacteria</taxon>
        <taxon>Pseudomonadati</taxon>
        <taxon>Bacteroidota</taxon>
        <taxon>Chitinophagia</taxon>
        <taxon>Chitinophagales</taxon>
        <taxon>Chitinophagaceae</taxon>
        <taxon>Taibaiella</taxon>
    </lineage>
</organism>
<feature type="transmembrane region" description="Helical" evidence="1">
    <location>
        <begin position="21"/>
        <end position="39"/>
    </location>
</feature>
<dbReference type="EMBL" id="PYGD01000012">
    <property type="protein sequence ID" value="PSK89315.1"/>
    <property type="molecule type" value="Genomic_DNA"/>
</dbReference>
<feature type="transmembrane region" description="Helical" evidence="1">
    <location>
        <begin position="114"/>
        <end position="134"/>
    </location>
</feature>
<keyword evidence="1" id="KW-0812">Transmembrane</keyword>
<keyword evidence="1" id="KW-1133">Transmembrane helix</keyword>